<organism evidence="1 2">
    <name type="scientific">Dovyalis caffra</name>
    <dbReference type="NCBI Taxonomy" id="77055"/>
    <lineage>
        <taxon>Eukaryota</taxon>
        <taxon>Viridiplantae</taxon>
        <taxon>Streptophyta</taxon>
        <taxon>Embryophyta</taxon>
        <taxon>Tracheophyta</taxon>
        <taxon>Spermatophyta</taxon>
        <taxon>Magnoliopsida</taxon>
        <taxon>eudicotyledons</taxon>
        <taxon>Gunneridae</taxon>
        <taxon>Pentapetalae</taxon>
        <taxon>rosids</taxon>
        <taxon>fabids</taxon>
        <taxon>Malpighiales</taxon>
        <taxon>Salicaceae</taxon>
        <taxon>Flacourtieae</taxon>
        <taxon>Dovyalis</taxon>
    </lineage>
</organism>
<evidence type="ECO:0000313" key="2">
    <source>
        <dbReference type="Proteomes" id="UP001314170"/>
    </source>
</evidence>
<accession>A0AAV1R3B7</accession>
<name>A0AAV1R3B7_9ROSI</name>
<comment type="caution">
    <text evidence="1">The sequence shown here is derived from an EMBL/GenBank/DDBJ whole genome shotgun (WGS) entry which is preliminary data.</text>
</comment>
<evidence type="ECO:0000313" key="1">
    <source>
        <dbReference type="EMBL" id="CAK7326995.1"/>
    </source>
</evidence>
<gene>
    <name evidence="1" type="ORF">DCAF_LOCUS4702</name>
</gene>
<reference evidence="1 2" key="1">
    <citation type="submission" date="2024-01" db="EMBL/GenBank/DDBJ databases">
        <authorList>
            <person name="Waweru B."/>
        </authorList>
    </citation>
    <scope>NUCLEOTIDE SEQUENCE [LARGE SCALE GENOMIC DNA]</scope>
</reference>
<dbReference type="EMBL" id="CAWUPB010000851">
    <property type="protein sequence ID" value="CAK7326995.1"/>
    <property type="molecule type" value="Genomic_DNA"/>
</dbReference>
<sequence length="71" mass="8458">MKKNHVTWSTVQPDPFFTIYRKLCILPRIVKIPTIEPSPDRNWLRVIRISDVVLRAVERKPKSNLERDFAK</sequence>
<proteinExistence type="predicted"/>
<dbReference type="AlphaFoldDB" id="A0AAV1R3B7"/>
<protein>
    <submittedName>
        <fullName evidence="1">Uncharacterized protein</fullName>
    </submittedName>
</protein>
<keyword evidence="2" id="KW-1185">Reference proteome</keyword>
<dbReference type="Proteomes" id="UP001314170">
    <property type="component" value="Unassembled WGS sequence"/>
</dbReference>